<dbReference type="AlphaFoldDB" id="A4A6Z3"/>
<dbReference type="eggNOG" id="COG3540">
    <property type="taxonomic scope" value="Bacteria"/>
</dbReference>
<evidence type="ECO:0000313" key="4">
    <source>
        <dbReference type="EMBL" id="EAQ98062.1"/>
    </source>
</evidence>
<evidence type="ECO:0000313" key="5">
    <source>
        <dbReference type="Proteomes" id="UP000019205"/>
    </source>
</evidence>
<keyword evidence="5" id="KW-1185">Reference proteome</keyword>
<dbReference type="HOGENOM" id="CLU_015982_1_0_6"/>
<dbReference type="InterPro" id="IPR052900">
    <property type="entry name" value="Phospholipid_Metab_Enz"/>
</dbReference>
<proteinExistence type="predicted"/>
<evidence type="ECO:0000259" key="2">
    <source>
        <dbReference type="Pfam" id="PF09423"/>
    </source>
</evidence>
<comment type="caution">
    <text evidence="4">The sequence shown here is derived from an EMBL/GenBank/DDBJ whole genome shotgun (WGS) entry which is preliminary data.</text>
</comment>
<dbReference type="InterPro" id="IPR029052">
    <property type="entry name" value="Metallo-depent_PP-like"/>
</dbReference>
<dbReference type="GO" id="GO:0004035">
    <property type="term" value="F:alkaline phosphatase activity"/>
    <property type="evidence" value="ECO:0007669"/>
    <property type="project" value="UniProtKB-EC"/>
</dbReference>
<protein>
    <submittedName>
        <fullName evidence="4">Phosphodiesterase/alkaline phosphatase D</fullName>
        <ecNumber evidence="4">3.1.3.1</ecNumber>
    </submittedName>
</protein>
<dbReference type="EMBL" id="AAOA02000002">
    <property type="protein sequence ID" value="EAQ98062.1"/>
    <property type="molecule type" value="Genomic_DNA"/>
</dbReference>
<evidence type="ECO:0000256" key="1">
    <source>
        <dbReference type="SAM" id="SignalP"/>
    </source>
</evidence>
<dbReference type="InterPro" id="IPR032093">
    <property type="entry name" value="PhoD_N"/>
</dbReference>
<dbReference type="InterPro" id="IPR018946">
    <property type="entry name" value="PhoD-like_MPP"/>
</dbReference>
<dbReference type="Gene3D" id="2.60.40.380">
    <property type="entry name" value="Purple acid phosphatase-like, N-terminal"/>
    <property type="match status" value="1"/>
</dbReference>
<dbReference type="Pfam" id="PF16655">
    <property type="entry name" value="PhoD_N"/>
    <property type="match status" value="1"/>
</dbReference>
<organism evidence="4 5">
    <name type="scientific">Congregibacter litoralis KT71</name>
    <dbReference type="NCBI Taxonomy" id="314285"/>
    <lineage>
        <taxon>Bacteria</taxon>
        <taxon>Pseudomonadati</taxon>
        <taxon>Pseudomonadota</taxon>
        <taxon>Gammaproteobacteria</taxon>
        <taxon>Cellvibrionales</taxon>
        <taxon>Halieaceae</taxon>
        <taxon>Congregibacter</taxon>
    </lineage>
</organism>
<feature type="chain" id="PRO_5002665685" evidence="1">
    <location>
        <begin position="27"/>
        <end position="554"/>
    </location>
</feature>
<dbReference type="Proteomes" id="UP000019205">
    <property type="component" value="Chromosome"/>
</dbReference>
<name>A4A6Z3_9GAMM</name>
<feature type="domain" description="Phospholipase D N-terminal" evidence="3">
    <location>
        <begin position="38"/>
        <end position="125"/>
    </location>
</feature>
<feature type="signal peptide" evidence="1">
    <location>
        <begin position="1"/>
        <end position="26"/>
    </location>
</feature>
<dbReference type="Gene3D" id="3.60.21.70">
    <property type="entry name" value="PhoD-like phosphatase"/>
    <property type="match status" value="1"/>
</dbReference>
<sequence>MKLTRRNALRSATGALLLPLGGSIQAQPDSRSSSVFGHGVASGDPDEQSFVIWTRISRLAAEGSVDWEVATDSAFRTVVSSGRSVASPRRDYTVKVLVAGLRPGMRYYYRFHHGSEASAIGRARTLPLGELSSLTLAVASCSNYPFGHFNAYDAIAEDEQIDWVLHLGDYIYEYGVDGYGAASGAAIGREHEPRHEIVTLGDYRERHAQYKSDPQSQRMHAAHSLLAIWDDHEVTNNPWTDGAENHQPEEEGPWAARREAALRAYFEWMPVRDPAPGHSLADYWRHWRFGSLASLITLETRHSGRAEQIEYADYRATLTDADSVEGFLRDVVGAPDRPMLSPAMENFLRDALTESAELGRPWKLLGNQIPMARTHHPRFSADVLAELQDMVEGDSAARLEAFVGAGNLGLPLYLDPWDGYPVARQKLYSLSAECGVRDLLVLTGDSHSFWSNRLFDDAGKSMGIELGTTGITSPGDFKAFGSRASELVDEALAATNDEIAWTDGRHNGYLRLSLTPDAATAEFLAVDQVTRPSYAMETLRTERISHEAGDLVSL</sequence>
<keyword evidence="1" id="KW-0732">Signal</keyword>
<accession>A4A6Z3</accession>
<dbReference type="InterPro" id="IPR038607">
    <property type="entry name" value="PhoD-like_sf"/>
</dbReference>
<dbReference type="RefSeq" id="WP_008292881.1">
    <property type="nucleotide sequence ID" value="NZ_CM002299.1"/>
</dbReference>
<reference evidence="4 5" key="2">
    <citation type="journal article" date="2009" name="PLoS ONE">
        <title>The photosynthetic apparatus and its regulation in the aerobic gammaproteobacterium Congregibacter litoralis gen. nov., sp. nov.</title>
        <authorList>
            <person name="Spring S."/>
            <person name="Lunsdorf H."/>
            <person name="Fuchs B.M."/>
            <person name="Tindall B.J."/>
        </authorList>
    </citation>
    <scope>NUCLEOTIDE SEQUENCE [LARGE SCALE GENOMIC DNA]</scope>
    <source>
        <strain evidence="4">KT71</strain>
    </source>
</reference>
<reference evidence="4 5" key="1">
    <citation type="journal article" date="2007" name="Proc. Natl. Acad. Sci. U.S.A.">
        <title>Characterization of a marine gammaproteobacterium capable of aerobic anoxygenic photosynthesis.</title>
        <authorList>
            <person name="Fuchs B.M."/>
            <person name="Spring S."/>
            <person name="Teeling H."/>
            <person name="Quast C."/>
            <person name="Wulf J."/>
            <person name="Schattenhofer M."/>
            <person name="Yan S."/>
            <person name="Ferriera S."/>
            <person name="Johnson J."/>
            <person name="Glockner F.O."/>
            <person name="Amann R."/>
        </authorList>
    </citation>
    <scope>NUCLEOTIDE SEQUENCE [LARGE SCALE GENOMIC DNA]</scope>
    <source>
        <strain evidence="4">KT71</strain>
    </source>
</reference>
<feature type="domain" description="PhoD-like phosphatase metallophosphatase" evidence="2">
    <location>
        <begin position="136"/>
        <end position="523"/>
    </location>
</feature>
<dbReference type="Pfam" id="PF09423">
    <property type="entry name" value="PhoD"/>
    <property type="match status" value="1"/>
</dbReference>
<evidence type="ECO:0000259" key="3">
    <source>
        <dbReference type="Pfam" id="PF16655"/>
    </source>
</evidence>
<dbReference type="CDD" id="cd07389">
    <property type="entry name" value="MPP_PhoD"/>
    <property type="match status" value="1"/>
</dbReference>
<dbReference type="EC" id="3.1.3.1" evidence="4"/>
<dbReference type="STRING" id="314285.KT71_02407"/>
<dbReference type="OrthoDB" id="327733at2"/>
<keyword evidence="4" id="KW-0378">Hydrolase</keyword>
<dbReference type="SUPFAM" id="SSF56300">
    <property type="entry name" value="Metallo-dependent phosphatases"/>
    <property type="match status" value="1"/>
</dbReference>
<dbReference type="PANTHER" id="PTHR43606:SF2">
    <property type="entry name" value="ALKALINE PHOSPHATASE FAMILY PROTEIN (AFU_ORTHOLOGUE AFUA_5G03860)"/>
    <property type="match status" value="1"/>
</dbReference>
<gene>
    <name evidence="4" type="ORF">KT71_02407</name>
</gene>
<dbReference type="PANTHER" id="PTHR43606">
    <property type="entry name" value="PHOSPHATASE, PUTATIVE (AFU_ORTHOLOGUE AFUA_6G08710)-RELATED"/>
    <property type="match status" value="1"/>
</dbReference>